<dbReference type="Pfam" id="PF09979">
    <property type="entry name" value="DUF2213"/>
    <property type="match status" value="1"/>
</dbReference>
<reference evidence="2" key="2">
    <citation type="submission" date="2012-01" db="EMBL/GenBank/DDBJ databases">
        <authorList>
            <person name="Biehl B.S."/>
            <person name="Ding Y."/>
            <person name="Dugan-Rocha S.P."/>
            <person name="Gibbs R.A."/>
            <person name="Glasner J.D."/>
            <person name="Kovar C."/>
            <person name="Muzny D.M."/>
            <person name="Neeno-Eckwall E.C."/>
            <person name="Perna N.T."/>
            <person name="Qin X."/>
            <person name="von Bodman S.B."/>
            <person name="Weinstock G.M."/>
        </authorList>
    </citation>
    <scope>NUCLEOTIDE SEQUENCE</scope>
    <source>
        <strain evidence="2">DC283</strain>
    </source>
</reference>
<reference evidence="2 3" key="1">
    <citation type="journal article" date="2012" name="Mol. Microbiol.">
        <title>The genetic and structural basis of two distinct terminal side branch residues in stewartan and amylovoran exopolysaccharides and their potential role in host adaptation.</title>
        <authorList>
            <person name="Wang X."/>
            <person name="Yang F."/>
            <person name="von Bodman S.B."/>
        </authorList>
    </citation>
    <scope>NUCLEOTIDE SEQUENCE [LARGE SCALE GENOMIC DNA]</scope>
    <source>
        <strain evidence="2 3">DC283</strain>
    </source>
</reference>
<evidence type="ECO:0000313" key="2">
    <source>
        <dbReference type="EMBL" id="EHU00281.1"/>
    </source>
</evidence>
<dbReference type="Proteomes" id="UP000005050">
    <property type="component" value="Unassembled WGS sequence"/>
</dbReference>
<dbReference type="AlphaFoldDB" id="H3REV5"/>
<dbReference type="OrthoDB" id="6613765at2"/>
<proteinExistence type="predicted"/>
<dbReference type="Proteomes" id="UP000192380">
    <property type="component" value="Chromosome"/>
</dbReference>
<reference evidence="1 4" key="3">
    <citation type="submission" date="2016-10" db="EMBL/GenBank/DDBJ databases">
        <title>Complete Genome Assembly of Pantoea stewartii subsp. stewartii DC283, a Corn Pathogen.</title>
        <authorList>
            <person name="Duong D.A."/>
            <person name="Stevens A.M."/>
            <person name="Jensen R.V."/>
        </authorList>
    </citation>
    <scope>NUCLEOTIDE SEQUENCE [LARGE SCALE GENOMIC DNA]</scope>
    <source>
        <strain evidence="1 4">DC283</strain>
    </source>
</reference>
<name>H3REV5_PANSE</name>
<accession>H3REV5</accession>
<evidence type="ECO:0000313" key="1">
    <source>
        <dbReference type="EMBL" id="ARF50836.1"/>
    </source>
</evidence>
<dbReference type="STRING" id="660596.DSJ_16835"/>
<dbReference type="GO" id="GO:0016787">
    <property type="term" value="F:hydrolase activity"/>
    <property type="evidence" value="ECO:0007669"/>
    <property type="project" value="UniProtKB-KW"/>
</dbReference>
<gene>
    <name evidence="2" type="ORF">CKS_2117</name>
    <name evidence="1" type="ORF">DSJ_16835</name>
</gene>
<organism evidence="2 3">
    <name type="scientific">Pantoea stewartii subsp. stewartii DC283</name>
    <dbReference type="NCBI Taxonomy" id="660596"/>
    <lineage>
        <taxon>Bacteria</taxon>
        <taxon>Pseudomonadati</taxon>
        <taxon>Pseudomonadota</taxon>
        <taxon>Gammaproteobacteria</taxon>
        <taxon>Enterobacterales</taxon>
        <taxon>Erwiniaceae</taxon>
        <taxon>Pantoea</taxon>
    </lineage>
</organism>
<dbReference type="RefSeq" id="WP_006119991.1">
    <property type="nucleotide sequence ID" value="NZ_AHIE01000019.1"/>
</dbReference>
<sequence length="226" mass="24747">MLLTEIDAAKQIRDGALPSPYKFTNMWLVNMRITGTGLAFRANDKEHVWRDPRIYLNAQFLERCVGVPVIIDHPQGGKLDAVGTESRIVGTVMLPYLRGDEVWAVCRIYGKEIIDYIEKEKDGISTSPSVIFCGDSGCADVPNATGDDNNFLIEGVPYLIDHVALVPLGVWDKDGQPTGVEVTSQDEGERLAAMVTAVMAEALKPANATLDKLSERLTELEKLTAA</sequence>
<evidence type="ECO:0000313" key="3">
    <source>
        <dbReference type="Proteomes" id="UP000005050"/>
    </source>
</evidence>
<dbReference type="EMBL" id="CP017581">
    <property type="protein sequence ID" value="ARF50836.1"/>
    <property type="molecule type" value="Genomic_DNA"/>
</dbReference>
<keyword evidence="2" id="KW-0378">Hydrolase</keyword>
<keyword evidence="4" id="KW-1185">Reference proteome</keyword>
<protein>
    <submittedName>
        <fullName evidence="1">Cell envelope biogenesis protein TolA</fullName>
    </submittedName>
    <submittedName>
        <fullName evidence="2">Nudix hydrolase</fullName>
    </submittedName>
</protein>
<dbReference type="PATRIC" id="fig|660596.6.peg.2670"/>
<dbReference type="EMBL" id="AHIE01000019">
    <property type="protein sequence ID" value="EHU00281.1"/>
    <property type="molecule type" value="Genomic_DNA"/>
</dbReference>
<evidence type="ECO:0000313" key="4">
    <source>
        <dbReference type="Proteomes" id="UP000192380"/>
    </source>
</evidence>
<dbReference type="KEGG" id="pstw:DSJ_16835"/>
<dbReference type="InterPro" id="IPR016913">
    <property type="entry name" value="UCP029215"/>
</dbReference>